<dbReference type="PANTHER" id="PTHR22617">
    <property type="entry name" value="CHEMOTAXIS SENSOR HISTIDINE KINASE-RELATED"/>
    <property type="match status" value="1"/>
</dbReference>
<dbReference type="Proteomes" id="UP000299367">
    <property type="component" value="Unassembled WGS sequence"/>
</dbReference>
<gene>
    <name evidence="3" type="ORF">NIES80_28350</name>
</gene>
<dbReference type="EMBL" id="BJCF01000033">
    <property type="protein sequence ID" value="GCL43124.1"/>
    <property type="molecule type" value="Genomic_DNA"/>
</dbReference>
<comment type="caution">
    <text evidence="3">The sequence shown here is derived from an EMBL/GenBank/DDBJ whole genome shotgun (WGS) entry which is preliminary data.</text>
</comment>
<dbReference type="InterPro" id="IPR002545">
    <property type="entry name" value="CheW-lke_dom"/>
</dbReference>
<reference evidence="4" key="1">
    <citation type="submission" date="2019-02" db="EMBL/GenBank/DDBJ databases">
        <title>Draft genome sequence of Dolichospermum planctonicum NIES-80.</title>
        <authorList>
            <person name="Yamaguchi H."/>
            <person name="Suzuki S."/>
            <person name="Kawachi M."/>
        </authorList>
    </citation>
    <scope>NUCLEOTIDE SEQUENCE [LARGE SCALE GENOMIC DNA]</scope>
    <source>
        <strain evidence="4">NIES-80</strain>
    </source>
</reference>
<dbReference type="PROSITE" id="PS50851">
    <property type="entry name" value="CHEW"/>
    <property type="match status" value="1"/>
</dbReference>
<evidence type="ECO:0000313" key="4">
    <source>
        <dbReference type="Proteomes" id="UP000299367"/>
    </source>
</evidence>
<evidence type="ECO:0000256" key="1">
    <source>
        <dbReference type="SAM" id="MobiDB-lite"/>
    </source>
</evidence>
<evidence type="ECO:0000313" key="3">
    <source>
        <dbReference type="EMBL" id="GCL43124.1"/>
    </source>
</evidence>
<feature type="compositionally biased region" description="Polar residues" evidence="1">
    <location>
        <begin position="1"/>
        <end position="22"/>
    </location>
</feature>
<dbReference type="SUPFAM" id="SSF50341">
    <property type="entry name" value="CheW-like"/>
    <property type="match status" value="1"/>
</dbReference>
<dbReference type="RefSeq" id="WP_137908638.1">
    <property type="nucleotide sequence ID" value="NZ_BJCF01000033.1"/>
</dbReference>
<dbReference type="AlphaFoldDB" id="A0A480AM30"/>
<proteinExistence type="predicted"/>
<accession>A0A480AM30</accession>
<organism evidence="3 4">
    <name type="scientific">Dolichospermum planctonicum</name>
    <dbReference type="NCBI Taxonomy" id="136072"/>
    <lineage>
        <taxon>Bacteria</taxon>
        <taxon>Bacillati</taxon>
        <taxon>Cyanobacteriota</taxon>
        <taxon>Cyanophyceae</taxon>
        <taxon>Nostocales</taxon>
        <taxon>Aphanizomenonaceae</taxon>
        <taxon>Dolichospermum</taxon>
    </lineage>
</organism>
<dbReference type="Gene3D" id="2.30.30.40">
    <property type="entry name" value="SH3 Domains"/>
    <property type="match status" value="1"/>
</dbReference>
<dbReference type="Pfam" id="PF01584">
    <property type="entry name" value="CheW"/>
    <property type="match status" value="1"/>
</dbReference>
<dbReference type="InterPro" id="IPR036061">
    <property type="entry name" value="CheW-like_dom_sf"/>
</dbReference>
<dbReference type="SMART" id="SM00260">
    <property type="entry name" value="CheW"/>
    <property type="match status" value="1"/>
</dbReference>
<feature type="domain" description="CheW-like" evidence="2">
    <location>
        <begin position="36"/>
        <end position="184"/>
    </location>
</feature>
<dbReference type="GO" id="GO:0007165">
    <property type="term" value="P:signal transduction"/>
    <property type="evidence" value="ECO:0007669"/>
    <property type="project" value="InterPro"/>
</dbReference>
<protein>
    <submittedName>
        <fullName evidence="3">CheW protein</fullName>
    </submittedName>
</protein>
<dbReference type="OrthoDB" id="483582at2"/>
<dbReference type="GO" id="GO:0006935">
    <property type="term" value="P:chemotaxis"/>
    <property type="evidence" value="ECO:0007669"/>
    <property type="project" value="InterPro"/>
</dbReference>
<dbReference type="PANTHER" id="PTHR22617:SF23">
    <property type="entry name" value="CHEMOTAXIS PROTEIN CHEW"/>
    <property type="match status" value="1"/>
</dbReference>
<feature type="region of interest" description="Disordered" evidence="1">
    <location>
        <begin position="1"/>
        <end position="23"/>
    </location>
</feature>
<sequence length="186" mass="20925">MVSNSEFLTDPGQDQFSPQLQLENPPGHGDEIGLLCELHLRFYLPSGQEFAFPATGIREVIELSPDRITQIPNTSPLLLGTLNLRGRLIWVADLGQFLGETIPLNTDCSEIPIIVIEDQDTLLGLGVAELSGIDWLDIRHLKPLNHVPDHQAEFLRGAYVFDTEKEKKYLQLLDQVTILRSARWSE</sequence>
<dbReference type="Gene3D" id="2.40.50.180">
    <property type="entry name" value="CheA-289, Domain 4"/>
    <property type="match status" value="1"/>
</dbReference>
<dbReference type="InterPro" id="IPR039315">
    <property type="entry name" value="CheW"/>
</dbReference>
<evidence type="ECO:0000259" key="2">
    <source>
        <dbReference type="PROSITE" id="PS50851"/>
    </source>
</evidence>
<dbReference type="GO" id="GO:0005829">
    <property type="term" value="C:cytosol"/>
    <property type="evidence" value="ECO:0007669"/>
    <property type="project" value="TreeGrafter"/>
</dbReference>
<name>A0A480AM30_9CYAN</name>